<dbReference type="AlphaFoldDB" id="A0A8H6VZR0"/>
<protein>
    <submittedName>
        <fullName evidence="1">Uncharacterized protein</fullName>
    </submittedName>
</protein>
<sequence>MPKQPVLASPGTKEGRKALDEGGMVIAQLLPTIHAFWEHGARRVRHVRCQGVGEDGCEWTPADWLLRLVAPLLDHPTEPMRRWLTDRQLVPVHPALRLRRIGSDLIHAAIVVDERLGTQNGQKELDGDVLVVAQL</sequence>
<evidence type="ECO:0000313" key="1">
    <source>
        <dbReference type="EMBL" id="KAF7294114.1"/>
    </source>
</evidence>
<evidence type="ECO:0000313" key="2">
    <source>
        <dbReference type="Proteomes" id="UP000613580"/>
    </source>
</evidence>
<comment type="caution">
    <text evidence="1">The sequence shown here is derived from an EMBL/GenBank/DDBJ whole genome shotgun (WGS) entry which is preliminary data.</text>
</comment>
<reference evidence="1" key="1">
    <citation type="submission" date="2020-05" db="EMBL/GenBank/DDBJ databases">
        <title>Mycena genomes resolve the evolution of fungal bioluminescence.</title>
        <authorList>
            <person name="Tsai I.J."/>
        </authorList>
    </citation>
    <scope>NUCLEOTIDE SEQUENCE</scope>
    <source>
        <strain evidence="1">110903Hualien_Pintung</strain>
    </source>
</reference>
<organism evidence="1 2">
    <name type="scientific">Mycena chlorophos</name>
    <name type="common">Agaric fungus</name>
    <name type="synonym">Agaricus chlorophos</name>
    <dbReference type="NCBI Taxonomy" id="658473"/>
    <lineage>
        <taxon>Eukaryota</taxon>
        <taxon>Fungi</taxon>
        <taxon>Dikarya</taxon>
        <taxon>Basidiomycota</taxon>
        <taxon>Agaricomycotina</taxon>
        <taxon>Agaricomycetes</taxon>
        <taxon>Agaricomycetidae</taxon>
        <taxon>Agaricales</taxon>
        <taxon>Marasmiineae</taxon>
        <taxon>Mycenaceae</taxon>
        <taxon>Mycena</taxon>
    </lineage>
</organism>
<proteinExistence type="predicted"/>
<keyword evidence="2" id="KW-1185">Reference proteome</keyword>
<dbReference type="EMBL" id="JACAZE010000019">
    <property type="protein sequence ID" value="KAF7294114.1"/>
    <property type="molecule type" value="Genomic_DNA"/>
</dbReference>
<name>A0A8H6VZR0_MYCCL</name>
<dbReference type="Proteomes" id="UP000613580">
    <property type="component" value="Unassembled WGS sequence"/>
</dbReference>
<gene>
    <name evidence="1" type="ORF">HMN09_01139700</name>
</gene>
<accession>A0A8H6VZR0</accession>